<dbReference type="CDD" id="cd00284">
    <property type="entry name" value="Cytochrome_b_N"/>
    <property type="match status" value="1"/>
</dbReference>
<keyword evidence="5 15" id="KW-0813">Transport</keyword>
<sequence>MANGKPLNAPAHTTGFAAWIDRRFPIASFWKTHITGYYAPKNFNFWYFFGSLALLVLAIQIVTGIFLAMNYKPDAAQAFSSVERIMRDVPWGWLLRYLHSTGASMFFVVVYLHIFRGFLYGSYRAPRELVWIFGCMIFLCLMAEAFFGYLLPWGQMSYWGAQVITNLFSAIPGIGPDLALWIRGDYVVSDATLNRFFALHVIAIPLLLLALVGIHLIALRTVGSNNPDGIEIKAQTDENGIPLDGIPFHPYYTVHDLWGVAVFLLVFCAIVFFAPEMGGYFLEANNFIPADPMKTPTEIAPVWYFTAFYSMLRATTDTFKIVLMAALGAISAFGMLRARRLKHKLAIALGAALALAAMAVTQAKFWGVVVMGGAVLILFFLPWLDRSPVKSIRYRPSFHKALIMLFALNFMMLAALGTHAPSPLLNALAQTGTVLYFAFFLAMPFWSRRGRFKPVPMRLTSSH</sequence>
<feature type="transmembrane region" description="Helical" evidence="16">
    <location>
        <begin position="129"/>
        <end position="151"/>
    </location>
</feature>
<dbReference type="InterPro" id="IPR048259">
    <property type="entry name" value="Cytochrome_b_N_euk/bac"/>
</dbReference>
<keyword evidence="11 16" id="KW-1133">Transmembrane helix</keyword>
<feature type="transmembrane region" description="Helical" evidence="16">
    <location>
        <begin position="343"/>
        <end position="360"/>
    </location>
</feature>
<feature type="transmembrane region" description="Helical" evidence="16">
    <location>
        <begin position="318"/>
        <end position="336"/>
    </location>
</feature>
<feature type="domain" description="Cytochrome b/b6 N-terminal region profile" evidence="17">
    <location>
        <begin position="16"/>
        <end position="228"/>
    </location>
</feature>
<feature type="binding site" description="axial binding residue" evidence="14">
    <location>
        <position position="113"/>
    </location>
    <ligand>
        <name>heme b</name>
        <dbReference type="ChEBI" id="CHEBI:60344"/>
        <label>b566</label>
    </ligand>
    <ligandPart>
        <name>Fe</name>
        <dbReference type="ChEBI" id="CHEBI:18248"/>
    </ligandPart>
</feature>
<dbReference type="STRING" id="1070319.CAGGBEG34_240072"/>
<dbReference type="GO" id="GO:0045275">
    <property type="term" value="C:respiratory chain complex III"/>
    <property type="evidence" value="ECO:0007669"/>
    <property type="project" value="InterPro"/>
</dbReference>
<evidence type="ECO:0000256" key="16">
    <source>
        <dbReference type="SAM" id="Phobius"/>
    </source>
</evidence>
<dbReference type="PIRSF" id="PIRSF038885">
    <property type="entry name" value="COB"/>
    <property type="match status" value="1"/>
</dbReference>
<comment type="function">
    <text evidence="1 15">Component of the ubiquinol-cytochrome c reductase complex (complex III or cytochrome b-c1 complex), which is a respiratory chain that generates an electrochemical potential coupled to ATP synthesis.</text>
</comment>
<evidence type="ECO:0000256" key="2">
    <source>
        <dbReference type="ARBA" id="ARBA00004141"/>
    </source>
</evidence>
<dbReference type="SUPFAM" id="SSF81342">
    <property type="entry name" value="Transmembrane di-heme cytochromes"/>
    <property type="match status" value="1"/>
</dbReference>
<comment type="cofactor">
    <cofactor evidence="15">
        <name>heme b</name>
        <dbReference type="ChEBI" id="CHEBI:60344"/>
    </cofactor>
    <text evidence="15">Binds 2 heme groups non-covalently.</text>
</comment>
<evidence type="ECO:0000256" key="11">
    <source>
        <dbReference type="ARBA" id="ARBA00022989"/>
    </source>
</evidence>
<evidence type="ECO:0000313" key="20">
    <source>
        <dbReference type="Proteomes" id="UP000054051"/>
    </source>
</evidence>
<evidence type="ECO:0000256" key="6">
    <source>
        <dbReference type="ARBA" id="ARBA00022617"/>
    </source>
</evidence>
<dbReference type="OrthoDB" id="9804503at2"/>
<keyword evidence="10 15" id="KW-0249">Electron transport</keyword>
<name>G2J9Q1_9BURK</name>
<dbReference type="Pfam" id="PF00033">
    <property type="entry name" value="Cytochrome_B"/>
    <property type="match status" value="1"/>
</dbReference>
<keyword evidence="6 14" id="KW-0349">Heme</keyword>
<dbReference type="InterPro" id="IPR016174">
    <property type="entry name" value="Di-haem_cyt_TM"/>
</dbReference>
<keyword evidence="12 14" id="KW-0408">Iron</keyword>
<feature type="binding site" description="axial binding residue" evidence="14">
    <location>
        <position position="215"/>
    </location>
    <ligand>
        <name>heme b</name>
        <dbReference type="ChEBI" id="CHEBI:60344"/>
        <label>b566</label>
    </ligand>
    <ligandPart>
        <name>Fe</name>
        <dbReference type="ChEBI" id="CHEBI:18248"/>
    </ligandPart>
</feature>
<feature type="binding site" description="axial binding residue" evidence="14">
    <location>
        <position position="200"/>
    </location>
    <ligand>
        <name>heme b</name>
        <dbReference type="ChEBI" id="CHEBI:60344"/>
        <label>b562</label>
    </ligand>
    <ligandPart>
        <name>Fe</name>
        <dbReference type="ChEBI" id="CHEBI:18248"/>
    </ligandPart>
</feature>
<dbReference type="InterPro" id="IPR027387">
    <property type="entry name" value="Cytb/b6-like_sf"/>
</dbReference>
<dbReference type="GO" id="GO:0008121">
    <property type="term" value="F:quinol-cytochrome-c reductase activity"/>
    <property type="evidence" value="ECO:0007669"/>
    <property type="project" value="InterPro"/>
</dbReference>
<comment type="caution">
    <text evidence="19">The sequence shown here is derived from an EMBL/GenBank/DDBJ whole genome shotgun (WGS) entry which is preliminary data.</text>
</comment>
<dbReference type="PANTHER" id="PTHR19271:SF16">
    <property type="entry name" value="CYTOCHROME B"/>
    <property type="match status" value="1"/>
</dbReference>
<comment type="cofactor">
    <cofactor evidence="14">
        <name>heme</name>
        <dbReference type="ChEBI" id="CHEBI:30413"/>
    </cofactor>
    <text evidence="14">Binds 2 heme groups non-covalently.</text>
</comment>
<feature type="transmembrane region" description="Helical" evidence="16">
    <location>
        <begin position="196"/>
        <end position="219"/>
    </location>
</feature>
<feature type="transmembrane region" description="Helical" evidence="16">
    <location>
        <begin position="366"/>
        <end position="385"/>
    </location>
</feature>
<evidence type="ECO:0000256" key="5">
    <source>
        <dbReference type="ARBA" id="ARBA00022448"/>
    </source>
</evidence>
<evidence type="ECO:0000259" key="17">
    <source>
        <dbReference type="PROSITE" id="PS51002"/>
    </source>
</evidence>
<feature type="transmembrane region" description="Helical" evidence="16">
    <location>
        <begin position="397"/>
        <end position="416"/>
    </location>
</feature>
<evidence type="ECO:0000256" key="9">
    <source>
        <dbReference type="ARBA" id="ARBA00022723"/>
    </source>
</evidence>
<comment type="similarity">
    <text evidence="15">Belongs to the cytochrome b family.</text>
</comment>
<gene>
    <name evidence="19" type="primary">petB</name>
    <name evidence="19" type="ORF">CAGGBEG34_240072</name>
</gene>
<organism evidence="19 20">
    <name type="scientific">Candidatus Glomeribacter gigasporarum BEG34</name>
    <dbReference type="NCBI Taxonomy" id="1070319"/>
    <lineage>
        <taxon>Bacteria</taxon>
        <taxon>Pseudomonadati</taxon>
        <taxon>Pseudomonadota</taxon>
        <taxon>Betaproteobacteria</taxon>
        <taxon>Burkholderiales</taxon>
        <taxon>Burkholderiaceae</taxon>
        <taxon>Candidatus Glomeribacter</taxon>
    </lineage>
</organism>
<feature type="binding site" description="axial binding residue" evidence="14">
    <location>
        <position position="99"/>
    </location>
    <ligand>
        <name>heme b</name>
        <dbReference type="ChEBI" id="CHEBI:60344"/>
        <label>b562</label>
    </ligand>
    <ligandPart>
        <name>Fe</name>
        <dbReference type="ChEBI" id="CHEBI:18248"/>
    </ligandPart>
</feature>
<dbReference type="FunFam" id="1.20.810.10:FF:000004">
    <property type="entry name" value="Cytochrome b"/>
    <property type="match status" value="1"/>
</dbReference>
<evidence type="ECO:0000256" key="10">
    <source>
        <dbReference type="ARBA" id="ARBA00022982"/>
    </source>
</evidence>
<dbReference type="GO" id="GO:0046872">
    <property type="term" value="F:metal ion binding"/>
    <property type="evidence" value="ECO:0007669"/>
    <property type="project" value="UniProtKB-KW"/>
</dbReference>
<reference evidence="19 20" key="1">
    <citation type="submission" date="2011-08" db="EMBL/GenBank/DDBJ databases">
        <title>The genome of the obligate endobacterium of an arbuscular mycorrhizal fungus reveals an interphylum network of nutritional interactions.</title>
        <authorList>
            <person name="Ghignone S."/>
            <person name="Salvioli A."/>
            <person name="Anca I."/>
            <person name="Lumini E."/>
            <person name="Ortu G."/>
            <person name="Petiti L."/>
            <person name="Cruveiller S."/>
            <person name="Bianciotto V."/>
            <person name="Piffanelli P."/>
            <person name="Lanfranco L."/>
            <person name="Bonfante P."/>
        </authorList>
    </citation>
    <scope>NUCLEOTIDE SEQUENCE [LARGE SCALE GENOMIC DNA]</scope>
    <source>
        <strain evidence="19 20">BEG34</strain>
    </source>
</reference>
<dbReference type="InterPro" id="IPR005798">
    <property type="entry name" value="Cyt_b/b6_C"/>
</dbReference>
<evidence type="ECO:0000259" key="18">
    <source>
        <dbReference type="PROSITE" id="PS51003"/>
    </source>
</evidence>
<protein>
    <recommendedName>
        <fullName evidence="4 15">Cytochrome b</fullName>
    </recommendedName>
</protein>
<dbReference type="PANTHER" id="PTHR19271">
    <property type="entry name" value="CYTOCHROME B"/>
    <property type="match status" value="1"/>
</dbReference>
<comment type="subunit">
    <text evidence="3 15">The main subunits of complex b-c1 are: cytochrome b, cytochrome c1 and the Rieske protein.</text>
</comment>
<dbReference type="Gene3D" id="1.20.810.10">
    <property type="entry name" value="Cytochrome Bc1 Complex, Chain C"/>
    <property type="match status" value="1"/>
</dbReference>
<dbReference type="PROSITE" id="PS51002">
    <property type="entry name" value="CYTB_NTER"/>
    <property type="match status" value="1"/>
</dbReference>
<evidence type="ECO:0000256" key="14">
    <source>
        <dbReference type="PIRSR" id="PIRSR038885-2"/>
    </source>
</evidence>
<dbReference type="InterPro" id="IPR005797">
    <property type="entry name" value="Cyt_b/b6_N"/>
</dbReference>
<dbReference type="EMBL" id="CAFB01000041">
    <property type="protein sequence ID" value="CCD29498.1"/>
    <property type="molecule type" value="Genomic_DNA"/>
</dbReference>
<evidence type="ECO:0000256" key="13">
    <source>
        <dbReference type="ARBA" id="ARBA00023136"/>
    </source>
</evidence>
<keyword evidence="8 15" id="KW-0812">Transmembrane</keyword>
<dbReference type="GO" id="GO:0022904">
    <property type="term" value="P:respiratory electron transport chain"/>
    <property type="evidence" value="ECO:0007669"/>
    <property type="project" value="InterPro"/>
</dbReference>
<feature type="transmembrane region" description="Helical" evidence="16">
    <location>
        <begin position="45"/>
        <end position="69"/>
    </location>
</feature>
<keyword evidence="9 14" id="KW-0479">Metal-binding</keyword>
<evidence type="ECO:0000256" key="3">
    <source>
        <dbReference type="ARBA" id="ARBA00011649"/>
    </source>
</evidence>
<feature type="transmembrane region" description="Helical" evidence="16">
    <location>
        <begin position="257"/>
        <end position="275"/>
    </location>
</feature>
<feature type="transmembrane region" description="Helical" evidence="16">
    <location>
        <begin position="428"/>
        <end position="447"/>
    </location>
</feature>
<evidence type="ECO:0000256" key="12">
    <source>
        <dbReference type="ARBA" id="ARBA00023004"/>
    </source>
</evidence>
<dbReference type="InterPro" id="IPR030689">
    <property type="entry name" value="Cytochrome_b"/>
</dbReference>
<dbReference type="InterPro" id="IPR036150">
    <property type="entry name" value="Cyt_b/b6_C_sf"/>
</dbReference>
<evidence type="ECO:0000256" key="1">
    <source>
        <dbReference type="ARBA" id="ARBA00002444"/>
    </source>
</evidence>
<evidence type="ECO:0000256" key="8">
    <source>
        <dbReference type="ARBA" id="ARBA00022692"/>
    </source>
</evidence>
<evidence type="ECO:0000313" key="19">
    <source>
        <dbReference type="EMBL" id="CCD29498.1"/>
    </source>
</evidence>
<dbReference type="Pfam" id="PF00032">
    <property type="entry name" value="Cytochrom_B_C"/>
    <property type="match status" value="1"/>
</dbReference>
<feature type="transmembrane region" description="Helical" evidence="16">
    <location>
        <begin position="163"/>
        <end position="184"/>
    </location>
</feature>
<proteinExistence type="inferred from homology"/>
<evidence type="ECO:0000256" key="7">
    <source>
        <dbReference type="ARBA" id="ARBA00022660"/>
    </source>
</evidence>
<keyword evidence="13 16" id="KW-0472">Membrane</keyword>
<evidence type="ECO:0000256" key="4">
    <source>
        <dbReference type="ARBA" id="ARBA00013531"/>
    </source>
</evidence>
<comment type="subcellular location">
    <subcellularLocation>
        <location evidence="2">Membrane</location>
        <topology evidence="2">Multi-pass membrane protein</topology>
    </subcellularLocation>
</comment>
<dbReference type="SUPFAM" id="SSF81648">
    <property type="entry name" value="a domain/subunit of cytochrome bc1 complex (Ubiquinol-cytochrome c reductase)"/>
    <property type="match status" value="1"/>
</dbReference>
<dbReference type="AlphaFoldDB" id="G2J9Q1"/>
<dbReference type="RefSeq" id="WP_006682687.1">
    <property type="nucleotide sequence ID" value="NZ_CAFB01000041.1"/>
</dbReference>
<dbReference type="GO" id="GO:0016491">
    <property type="term" value="F:oxidoreductase activity"/>
    <property type="evidence" value="ECO:0007669"/>
    <property type="project" value="InterPro"/>
</dbReference>
<dbReference type="PROSITE" id="PS51003">
    <property type="entry name" value="CYTB_CTER"/>
    <property type="match status" value="1"/>
</dbReference>
<accession>G2J9Q1</accession>
<keyword evidence="7 15" id="KW-0679">Respiratory chain</keyword>
<feature type="domain" description="Cytochrome b/b6 C-terminal region profile" evidence="18">
    <location>
        <begin position="238"/>
        <end position="457"/>
    </location>
</feature>
<evidence type="ECO:0000256" key="15">
    <source>
        <dbReference type="RuleBase" id="RU003385"/>
    </source>
</evidence>
<dbReference type="Proteomes" id="UP000054051">
    <property type="component" value="Unassembled WGS sequence"/>
</dbReference>
<keyword evidence="20" id="KW-1185">Reference proteome</keyword>
<dbReference type="eggNOG" id="COG1290">
    <property type="taxonomic scope" value="Bacteria"/>
</dbReference>
<feature type="transmembrane region" description="Helical" evidence="16">
    <location>
        <begin position="94"/>
        <end position="114"/>
    </location>
</feature>